<dbReference type="CDD" id="cd18663">
    <property type="entry name" value="CD2_tandem_CHD5-9_like"/>
    <property type="match status" value="1"/>
</dbReference>
<dbReference type="InterPro" id="IPR049730">
    <property type="entry name" value="SNF2/RAD54-like_C"/>
</dbReference>
<accession>A0ABN8QVC6</accession>
<feature type="compositionally biased region" description="Polar residues" evidence="12">
    <location>
        <begin position="1948"/>
        <end position="1962"/>
    </location>
</feature>
<feature type="compositionally biased region" description="Polar residues" evidence="12">
    <location>
        <begin position="2492"/>
        <end position="2503"/>
    </location>
</feature>
<dbReference type="InterPro" id="IPR006576">
    <property type="entry name" value="BRK_domain"/>
</dbReference>
<dbReference type="SMART" id="SM00487">
    <property type="entry name" value="DEXDc"/>
    <property type="match status" value="1"/>
</dbReference>
<evidence type="ECO:0000256" key="3">
    <source>
        <dbReference type="ARBA" id="ARBA00022741"/>
    </source>
</evidence>
<keyword evidence="17" id="KW-1185">Reference proteome</keyword>
<feature type="domain" description="Chromo" evidence="13">
    <location>
        <begin position="604"/>
        <end position="668"/>
    </location>
</feature>
<evidence type="ECO:0000313" key="17">
    <source>
        <dbReference type="Proteomes" id="UP001159405"/>
    </source>
</evidence>
<feature type="domain" description="Helicase C-terminal" evidence="15">
    <location>
        <begin position="1098"/>
        <end position="1254"/>
    </location>
</feature>
<evidence type="ECO:0000256" key="4">
    <source>
        <dbReference type="ARBA" id="ARBA00022801"/>
    </source>
</evidence>
<dbReference type="Proteomes" id="UP001159405">
    <property type="component" value="Unassembled WGS sequence"/>
</dbReference>
<keyword evidence="5" id="KW-0067">ATP-binding</keyword>
<dbReference type="SUPFAM" id="SSF160481">
    <property type="entry name" value="BRK domain-like"/>
    <property type="match status" value="1"/>
</dbReference>
<dbReference type="InterPro" id="IPR023780">
    <property type="entry name" value="Chromo_domain"/>
</dbReference>
<dbReference type="PROSITE" id="PS50013">
    <property type="entry name" value="CHROMO_2"/>
    <property type="match status" value="2"/>
</dbReference>
<comment type="subcellular location">
    <subcellularLocation>
        <location evidence="1">Nucleus</location>
    </subcellularLocation>
</comment>
<comment type="caution">
    <text evidence="16">The sequence shown here is derived from an EMBL/GenBank/DDBJ whole genome shotgun (WGS) entry which is preliminary data.</text>
</comment>
<dbReference type="Pfam" id="PF23078">
    <property type="entry name" value="HTH_CHD6-9"/>
    <property type="match status" value="1"/>
</dbReference>
<feature type="region of interest" description="Disordered" evidence="12">
    <location>
        <begin position="2190"/>
        <end position="2222"/>
    </location>
</feature>
<feature type="region of interest" description="Disordered" evidence="12">
    <location>
        <begin position="1473"/>
        <end position="1502"/>
    </location>
</feature>
<evidence type="ECO:0000259" key="13">
    <source>
        <dbReference type="PROSITE" id="PS50013"/>
    </source>
</evidence>
<keyword evidence="8" id="KW-0238">DNA-binding</keyword>
<dbReference type="InterPro" id="IPR051493">
    <property type="entry name" value="CHD"/>
</dbReference>
<feature type="compositionally biased region" description="Polar residues" evidence="12">
    <location>
        <begin position="84"/>
        <end position="112"/>
    </location>
</feature>
<feature type="domain" description="Chromo" evidence="13">
    <location>
        <begin position="683"/>
        <end position="751"/>
    </location>
</feature>
<evidence type="ECO:0000256" key="2">
    <source>
        <dbReference type="ARBA" id="ARBA00022737"/>
    </source>
</evidence>
<evidence type="ECO:0000256" key="8">
    <source>
        <dbReference type="ARBA" id="ARBA00023125"/>
    </source>
</evidence>
<dbReference type="Pfam" id="PF00176">
    <property type="entry name" value="SNF2-rel_dom"/>
    <property type="match status" value="1"/>
</dbReference>
<feature type="compositionally biased region" description="Basic residues" evidence="12">
    <location>
        <begin position="1490"/>
        <end position="1501"/>
    </location>
</feature>
<gene>
    <name evidence="16" type="ORF">PLOB_00011470</name>
</gene>
<dbReference type="InterPro" id="IPR016197">
    <property type="entry name" value="Chromo-like_dom_sf"/>
</dbReference>
<keyword evidence="3" id="KW-0547">Nucleotide-binding</keyword>
<feature type="compositionally biased region" description="Low complexity" evidence="12">
    <location>
        <begin position="2478"/>
        <end position="2491"/>
    </location>
</feature>
<evidence type="ECO:0000259" key="14">
    <source>
        <dbReference type="PROSITE" id="PS51192"/>
    </source>
</evidence>
<evidence type="ECO:0008006" key="18">
    <source>
        <dbReference type="Google" id="ProtNLM"/>
    </source>
</evidence>
<proteinExistence type="predicted"/>
<keyword evidence="10" id="KW-0539">Nucleus</keyword>
<dbReference type="SMART" id="SM00298">
    <property type="entry name" value="CHROMO"/>
    <property type="match status" value="2"/>
</dbReference>
<reference evidence="16 17" key="1">
    <citation type="submission" date="2022-05" db="EMBL/GenBank/DDBJ databases">
        <authorList>
            <consortium name="Genoscope - CEA"/>
            <person name="William W."/>
        </authorList>
    </citation>
    <scope>NUCLEOTIDE SEQUENCE [LARGE SCALE GENOMIC DNA]</scope>
</reference>
<feature type="compositionally biased region" description="Polar residues" evidence="12">
    <location>
        <begin position="1994"/>
        <end position="2013"/>
    </location>
</feature>
<feature type="compositionally biased region" description="Polar residues" evidence="12">
    <location>
        <begin position="149"/>
        <end position="168"/>
    </location>
</feature>
<feature type="compositionally biased region" description="Basic and acidic residues" evidence="12">
    <location>
        <begin position="2206"/>
        <end position="2216"/>
    </location>
</feature>
<dbReference type="SMART" id="SM00592">
    <property type="entry name" value="BRK"/>
    <property type="match status" value="1"/>
</dbReference>
<dbReference type="Gene3D" id="3.40.5.120">
    <property type="match status" value="1"/>
</dbReference>
<feature type="region of interest" description="Disordered" evidence="12">
    <location>
        <begin position="447"/>
        <end position="544"/>
    </location>
</feature>
<dbReference type="CDD" id="cd17995">
    <property type="entry name" value="DEXHc_CHD6_7_8_9"/>
    <property type="match status" value="1"/>
</dbReference>
<feature type="region of interest" description="Disordered" evidence="12">
    <location>
        <begin position="258"/>
        <end position="297"/>
    </location>
</feature>
<name>A0ABN8QVC6_9CNID</name>
<dbReference type="Gene3D" id="1.10.10.60">
    <property type="entry name" value="Homeodomain-like"/>
    <property type="match status" value="2"/>
</dbReference>
<dbReference type="SMART" id="SM00490">
    <property type="entry name" value="HELICc"/>
    <property type="match status" value="1"/>
</dbReference>
<feature type="compositionally biased region" description="Low complexity" evidence="12">
    <location>
        <begin position="175"/>
        <end position="203"/>
    </location>
</feature>
<feature type="region of interest" description="Disordered" evidence="12">
    <location>
        <begin position="2470"/>
        <end position="2503"/>
    </location>
</feature>
<dbReference type="SUPFAM" id="SSF54160">
    <property type="entry name" value="Chromo domain-like"/>
    <property type="match status" value="2"/>
</dbReference>
<evidence type="ECO:0000256" key="7">
    <source>
        <dbReference type="ARBA" id="ARBA00023015"/>
    </source>
</evidence>
<dbReference type="Gene3D" id="3.40.50.300">
    <property type="entry name" value="P-loop containing nucleotide triphosphate hydrolases"/>
    <property type="match status" value="1"/>
</dbReference>
<feature type="region of interest" description="Disordered" evidence="12">
    <location>
        <begin position="1629"/>
        <end position="1716"/>
    </location>
</feature>
<evidence type="ECO:0000256" key="10">
    <source>
        <dbReference type="ARBA" id="ARBA00023242"/>
    </source>
</evidence>
<feature type="domain" description="Helicase ATP-binding" evidence="14">
    <location>
        <begin position="784"/>
        <end position="958"/>
    </location>
</feature>
<feature type="compositionally biased region" description="Acidic residues" evidence="12">
    <location>
        <begin position="1648"/>
        <end position="1658"/>
    </location>
</feature>
<feature type="compositionally biased region" description="Low complexity" evidence="12">
    <location>
        <begin position="2552"/>
        <end position="2561"/>
    </location>
</feature>
<dbReference type="InterPro" id="IPR001650">
    <property type="entry name" value="Helicase_C-like"/>
</dbReference>
<feature type="compositionally biased region" description="Basic and acidic residues" evidence="12">
    <location>
        <begin position="1971"/>
        <end position="1990"/>
    </location>
</feature>
<dbReference type="PROSITE" id="PS51192">
    <property type="entry name" value="HELICASE_ATP_BIND_1"/>
    <property type="match status" value="1"/>
</dbReference>
<dbReference type="InterPro" id="IPR056342">
    <property type="entry name" value="HTH_CHD6-9"/>
</dbReference>
<dbReference type="Pfam" id="PF07533">
    <property type="entry name" value="BRK"/>
    <property type="match status" value="1"/>
</dbReference>
<dbReference type="SUPFAM" id="SSF52540">
    <property type="entry name" value="P-loop containing nucleoside triphosphate hydrolases"/>
    <property type="match status" value="2"/>
</dbReference>
<feature type="region of interest" description="Disordered" evidence="12">
    <location>
        <begin position="2538"/>
        <end position="2563"/>
    </location>
</feature>
<keyword evidence="9" id="KW-0804">Transcription</keyword>
<evidence type="ECO:0000256" key="9">
    <source>
        <dbReference type="ARBA" id="ARBA00023163"/>
    </source>
</evidence>
<keyword evidence="4" id="KW-0378">Hydrolase</keyword>
<sequence>MADPFLGIFDGVNNGLDDLGLGSSLGSHGSQGTQLQHSASFPGFQSQSPSNSNQPKLQHFDERSSSSPFLPPSQKLQHFDDPLLSSSPQRFHTMQSPSQQQFSEFRSPSQVNMCWPRGQASRSSPNYSGYTQGSEQSPFRQPFGYGFPRSSSPRLQHFANQSPMNSSPDRFPTGPSQSPRLQLSNQSSSSVPFSGSSPKGSSPNTMELSQQQKHKQISPQQALYRHFQASEGNQQQPELGGQNRLQHLMAGNVVDMDQGKPPLSGQGEGAFGYNPYQGGPQPPMAMHQNSPQSGYNSQQFQNPQYGSFNGGMPGGVDNKDMYGAANQHNMAAQQRGYPFTNLNMSNPQDLMQVKTSAILLQMQRIQQQIQQMREMGQPAQLQQLQIQFQRLYQVYVMQQQQRMQPNFQPQNYDQLRFFQQQRQQEKANRIAVEAMAKAALHTTDGIPSLPGFPQMSSAQRMMGHPSAVSTGMIDLSRHPKPAEPISLGPSIVSKPAPVRSTHTSRPPATVLAKPAPIRNRKDSSDAEPSPPNSPSYFEEDIESSITRRSLRERKKKTYKDDFDYNLSEEEGEKEPINDVAASSTFPTDVAASYFPVAPEVEETTVVEKILAMRTKQDEELGNYEEFFVKFKNYSYLHCEWATAEKLARGDKRIHMKIKRYKAKQNAVAFFSELDEEPFNPDYVEVDRVLDKSTGVDQNSGEPITHYLVKWRSQPYEESTWEIEADVDEDKIKHFQKLKELPPMQLRQFRPRPYPHEWYKMDTSPVYKNGNVLREYQLEGVNWLTFCWCNRQNSILADEMGLGKTIQSISFLIEMQRYGVRGPFLVIAPLSTISNWQREFETWSDINAVVYHGSASSRHLIQEYEFYFRDENGQPFNGLYKFEAMITTYEIIIADNMQLSSVPWRCVVIDEAHRLKNRNCKLLEGLNNLSMEHRILLTGTPLQNNVDELFSLLNFLEPAQFPSQVAFLMEFGDLKTEAQVEKLKQLLKPMMLRRLKEDVEKNIAPKEETIIEVELTTIQKKLYRAILERNFAFLSKGATSSANVPNLMNTMMELRKCCNHPFLITGAEEKVLAEHNLSMHEKTPKHATVMIDASGKLVLIHKLLPKLKANGHKVLVFSQMVRCLDILEDYLVHMRYPYERIDGRVRGNLRQAAIDRFSKPDSDRFVFLLCTRAGGLGINLTAADTVIIFDSDWNPQNDIQAQARCHRIGQSRSVKVYRLITRNSYEREMFDRASMKLGLDKAVLQSMNTKENASNNQSLSKREIEDLLRKGAYGAIMEEENDDSSKFCEEDIDQILERRTQVIQIESQGKGSTFAKASFVSSKGEEEIDIDDPDFWQKWAKKADLDVDLINKDNRIIDAPRQRKQTKRYGNEDGDFELSDLDLDEDDEAPLPRRSSWTRVECFRVEKNLLIYGWGQWKDVIASGRFKTKVSERDVEAISRTILVYCLHHYRGDEKVKGFIRDLIKASATRERLPSEERDATYMPLPSSGKGRGRNKKGKTSNKNKSAIALLEVGSEWRTCDPETLILDEGYKKHLQHHCNKILLRVKLLFFLRHEVIGTLGHKIREGCNASDLDIVIHPPEGDPPATWWDDECDKSLLVGVYKYGYEHYKTMRADPCLCFVSKVGLPTDMNDSTAGEPTDPDDRQVHEVDDDDANDDPDYQQPASVSQKDDDMEDEDDKDTVSAVSSPSTPRKAEKLYEATGGEPRGNPSLRWPTPSDLNTRLRRIIAGYQRVVKKAELKKAAAEKERERKERFEEAVRQKELKKAEMAQKWSKREEVDFYRTVTTFGVEFNKKEGTYDWSRFRRQARLDKKNDERLTAYYIDFMAMCRRVCGQATEEDAGKGLSVEPISEERASRSLYRIQLLSKIREEVLPHEKLDERLQLAQPSSSFPDWWICGKHDKDLLIGVANHGISRTDFNLLSDPELSFMEVISKIPANPINKVLGDEKSSSPTGSVKTESSVSFDSLYPMNNDYERKQGEDATKAPNEERAADMGASTSLSPDEQVSMHQESTAMQHVPKAETQTVLPNAVESSSPTDASDQTVRDDPIMAANPKVEEMDETIRNTPVASQFNPAASQDEDSQLSFNQESQSGEMSVFSVRWPKDKVVIQRLDQLCECVLKGEWPVVSKAAEALLQSQLAANSPMSTGLGDVDMASLAPGFAVGDDGLPEDPSKAFKLKRLDGLKLTFKKNRRKRKKEAEMAEGLSLDEERAHNEPGHGKLPAHFHHDGEWKEGLINMEATGHEFRWDPSTAIKPPKKKRASKKEKGEKPEKVPSGKKRGRKPKTDKLGSAGRLADTGGAGMVPEGASLEWTGFTHPNRVDGGVKQVSVVEEGNSGLTRASSSKSPHETGVNTALPAFGEEFKNSSVEGNSLSTSGLDEPVAVVDRESGRKLVGSLAPTLSNLEEWLQQNSSFDVAEESAALVHSKGILPESLQSRLIHGGRKSNPTTPTAAGPQAAHQLYGSYNEMNFGTSVSKPQFDSSSTSLTSTAPSNSHSEPTRSNFPFDSQFGNFQHAMPFGPFSHVPYYSHYGMGGTANPQGGATFGESAMSKQGQSPSSPSPSSSHLVFNNTYSSMYSGQQSSSVAQGYPPGIGSTAFSYPLMNNGNLAPSPLSSAKGDLMQDSPSHGSPSIGSDISSHGSPGNDC</sequence>
<evidence type="ECO:0000256" key="6">
    <source>
        <dbReference type="ARBA" id="ARBA00022853"/>
    </source>
</evidence>
<evidence type="ECO:0000256" key="1">
    <source>
        <dbReference type="ARBA" id="ARBA00004123"/>
    </source>
</evidence>
<feature type="compositionally biased region" description="Low complexity" evidence="12">
    <location>
        <begin position="25"/>
        <end position="55"/>
    </location>
</feature>
<dbReference type="PROSITE" id="PS51194">
    <property type="entry name" value="HELICASE_CTER"/>
    <property type="match status" value="1"/>
</dbReference>
<feature type="compositionally biased region" description="Polar residues" evidence="12">
    <location>
        <begin position="120"/>
        <end position="139"/>
    </location>
</feature>
<keyword evidence="11" id="KW-0175">Coiled coil</keyword>
<evidence type="ECO:0000259" key="15">
    <source>
        <dbReference type="PROSITE" id="PS51194"/>
    </source>
</evidence>
<keyword evidence="7" id="KW-0805">Transcription regulation</keyword>
<feature type="region of interest" description="Disordered" evidence="12">
    <location>
        <begin position="25"/>
        <end position="220"/>
    </location>
</feature>
<dbReference type="InterPro" id="IPR027417">
    <property type="entry name" value="P-loop_NTPase"/>
</dbReference>
<organism evidence="16 17">
    <name type="scientific">Porites lobata</name>
    <dbReference type="NCBI Taxonomy" id="104759"/>
    <lineage>
        <taxon>Eukaryota</taxon>
        <taxon>Metazoa</taxon>
        <taxon>Cnidaria</taxon>
        <taxon>Anthozoa</taxon>
        <taxon>Hexacorallia</taxon>
        <taxon>Scleractinia</taxon>
        <taxon>Fungiina</taxon>
        <taxon>Poritidae</taxon>
        <taxon>Porites</taxon>
    </lineage>
</organism>
<dbReference type="Pfam" id="PF00271">
    <property type="entry name" value="Helicase_C"/>
    <property type="match status" value="1"/>
</dbReference>
<dbReference type="CDD" id="cd18668">
    <property type="entry name" value="CD1_tandem_CHD5-9_like"/>
    <property type="match status" value="1"/>
</dbReference>
<dbReference type="InterPro" id="IPR000953">
    <property type="entry name" value="Chromo/chromo_shadow_dom"/>
</dbReference>
<dbReference type="CDD" id="cd18793">
    <property type="entry name" value="SF2_C_SNF"/>
    <property type="match status" value="1"/>
</dbReference>
<feature type="compositionally biased region" description="Polar residues" evidence="12">
    <location>
        <begin position="2619"/>
        <end position="2642"/>
    </location>
</feature>
<evidence type="ECO:0000313" key="16">
    <source>
        <dbReference type="EMBL" id="CAH3170978.1"/>
    </source>
</evidence>
<keyword evidence="6" id="KW-0156">Chromatin regulator</keyword>
<dbReference type="Gene3D" id="2.40.50.40">
    <property type="match status" value="2"/>
</dbReference>
<dbReference type="PANTHER" id="PTHR46850:SF1">
    <property type="entry name" value="CHROMODOMAIN-HELICASE-DNA-BINDING PROTEIN 9"/>
    <property type="match status" value="1"/>
</dbReference>
<dbReference type="Pfam" id="PF00385">
    <property type="entry name" value="Chromo"/>
    <property type="match status" value="2"/>
</dbReference>
<dbReference type="Gene3D" id="3.40.50.10810">
    <property type="entry name" value="Tandem AAA-ATPase domain"/>
    <property type="match status" value="1"/>
</dbReference>
<dbReference type="InterPro" id="IPR014001">
    <property type="entry name" value="Helicase_ATP-bd"/>
</dbReference>
<feature type="region of interest" description="Disordered" evidence="12">
    <location>
        <begin position="2244"/>
        <end position="2300"/>
    </location>
</feature>
<dbReference type="PANTHER" id="PTHR46850">
    <property type="entry name" value="CHROMODOMAIN-HELICASE-DNA-BINDING PROTEIN 9"/>
    <property type="match status" value="1"/>
</dbReference>
<protein>
    <recommendedName>
        <fullName evidence="18">Chromodomain-helicase-DNA-binding protein 7</fullName>
    </recommendedName>
</protein>
<feature type="region of interest" description="Disordered" evidence="12">
    <location>
        <begin position="1939"/>
        <end position="2016"/>
    </location>
</feature>
<dbReference type="InterPro" id="IPR038718">
    <property type="entry name" value="SNF2-like_sf"/>
</dbReference>
<dbReference type="InterPro" id="IPR037259">
    <property type="entry name" value="BRK_sf"/>
</dbReference>
<feature type="compositionally biased region" description="Polar residues" evidence="12">
    <location>
        <begin position="287"/>
        <end position="297"/>
    </location>
</feature>
<feature type="coiled-coil region" evidence="11">
    <location>
        <begin position="1726"/>
        <end position="1770"/>
    </location>
</feature>
<feature type="compositionally biased region" description="Basic residues" evidence="12">
    <location>
        <begin position="2273"/>
        <end position="2282"/>
    </location>
</feature>
<dbReference type="InterPro" id="IPR000330">
    <property type="entry name" value="SNF2_N"/>
</dbReference>
<evidence type="ECO:0000256" key="5">
    <source>
        <dbReference type="ARBA" id="ARBA00022840"/>
    </source>
</evidence>
<feature type="compositionally biased region" description="Basic and acidic residues" evidence="12">
    <location>
        <begin position="2262"/>
        <end position="2272"/>
    </location>
</feature>
<evidence type="ECO:0000256" key="12">
    <source>
        <dbReference type="SAM" id="MobiDB-lite"/>
    </source>
</evidence>
<keyword evidence="2" id="KW-0677">Repeat</keyword>
<evidence type="ECO:0000256" key="11">
    <source>
        <dbReference type="SAM" id="Coils"/>
    </source>
</evidence>
<feature type="region of interest" description="Disordered" evidence="12">
    <location>
        <begin position="2604"/>
        <end position="2642"/>
    </location>
</feature>
<dbReference type="EMBL" id="CALNXK010000160">
    <property type="protein sequence ID" value="CAH3170978.1"/>
    <property type="molecule type" value="Genomic_DNA"/>
</dbReference>